<dbReference type="EMBL" id="CAFBPU010000004">
    <property type="protein sequence ID" value="CAB5021372.1"/>
    <property type="molecule type" value="Genomic_DNA"/>
</dbReference>
<dbReference type="Gene3D" id="2.40.50.140">
    <property type="entry name" value="Nucleic acid-binding proteins"/>
    <property type="match status" value="1"/>
</dbReference>
<dbReference type="AlphaFoldDB" id="A0A6J7R2W0"/>
<evidence type="ECO:0000256" key="1">
    <source>
        <dbReference type="ARBA" id="ARBA00022448"/>
    </source>
</evidence>
<evidence type="ECO:0000256" key="3">
    <source>
        <dbReference type="ARBA" id="ARBA00022840"/>
    </source>
</evidence>
<dbReference type="GO" id="GO:0005524">
    <property type="term" value="F:ATP binding"/>
    <property type="evidence" value="ECO:0007669"/>
    <property type="project" value="UniProtKB-KW"/>
</dbReference>
<dbReference type="PROSITE" id="PS00211">
    <property type="entry name" value="ABC_TRANSPORTER_1"/>
    <property type="match status" value="1"/>
</dbReference>
<dbReference type="InterPro" id="IPR017871">
    <property type="entry name" value="ABC_transporter-like_CS"/>
</dbReference>
<sequence>MSAVANDILDPEVAVRAGASLKIDNLSRHYGDVRAVDNLNLEIPAGTFLTLLGASGCGKSTTLSLVAGLDKPTGGRIYLGEQDITDLPPNERGMAMVFQSYALYPHMTVAENIAFGLKLRRRPKAEIAARVQAVAATLDLSHLLERRPSQLSGGQQQRVGLGRALVKQPRVFLLDEPFSNLDAALRARMRTEIKHLHLRLGTTTVFVTHDQEEAMSLSDLIAVMKGGQVVQFGTQDDIYTRPSTLYVATFVGRPRMSLLQGKVVRAGASATFVAPGLSLPLGDAATLGLSSIASDADVVLGLRAEDVRVHPTAEATPESPTATLIPAIVVLIEPMGSDTFVELQIGSQSIVARVAPRAGFALGDQVWVEVAPARCHFFDATTEARLGP</sequence>
<dbReference type="CDD" id="cd03301">
    <property type="entry name" value="ABC_MalK_N"/>
    <property type="match status" value="1"/>
</dbReference>
<dbReference type="InterPro" id="IPR047641">
    <property type="entry name" value="ABC_transpr_MalK/UgpC-like"/>
</dbReference>
<dbReference type="PANTHER" id="PTHR43875">
    <property type="entry name" value="MALTODEXTRIN IMPORT ATP-BINDING PROTEIN MSMX"/>
    <property type="match status" value="1"/>
</dbReference>
<dbReference type="GO" id="GO:0008643">
    <property type="term" value="P:carbohydrate transport"/>
    <property type="evidence" value="ECO:0007669"/>
    <property type="project" value="InterPro"/>
</dbReference>
<dbReference type="SUPFAM" id="SSF50331">
    <property type="entry name" value="MOP-like"/>
    <property type="match status" value="1"/>
</dbReference>
<dbReference type="Gene3D" id="3.40.50.300">
    <property type="entry name" value="P-loop containing nucleotide triphosphate hydrolases"/>
    <property type="match status" value="1"/>
</dbReference>
<dbReference type="PANTHER" id="PTHR43875:SF1">
    <property type="entry name" value="OSMOPROTECTIVE COMPOUNDS UPTAKE ATP-BINDING PROTEIN GGTA"/>
    <property type="match status" value="1"/>
</dbReference>
<dbReference type="InterPro" id="IPR015855">
    <property type="entry name" value="ABC_transpr_MalK-like"/>
</dbReference>
<feature type="domain" description="ABC transporter" evidence="4">
    <location>
        <begin position="21"/>
        <end position="251"/>
    </location>
</feature>
<dbReference type="InterPro" id="IPR027417">
    <property type="entry name" value="P-loop_NTPase"/>
</dbReference>
<keyword evidence="1" id="KW-0813">Transport</keyword>
<evidence type="ECO:0000256" key="2">
    <source>
        <dbReference type="ARBA" id="ARBA00022741"/>
    </source>
</evidence>
<keyword evidence="2" id="KW-0547">Nucleotide-binding</keyword>
<dbReference type="InterPro" id="IPR008995">
    <property type="entry name" value="Mo/tungstate-bd_C_term_dom"/>
</dbReference>
<dbReference type="EMBL" id="CAFBND010000002">
    <property type="protein sequence ID" value="CAB4925088.1"/>
    <property type="molecule type" value="Genomic_DNA"/>
</dbReference>
<dbReference type="Pfam" id="PF00005">
    <property type="entry name" value="ABC_tran"/>
    <property type="match status" value="1"/>
</dbReference>
<dbReference type="InterPro" id="IPR003593">
    <property type="entry name" value="AAA+_ATPase"/>
</dbReference>
<proteinExistence type="predicted"/>
<reference evidence="6" key="1">
    <citation type="submission" date="2020-05" db="EMBL/GenBank/DDBJ databases">
        <authorList>
            <person name="Chiriac C."/>
            <person name="Salcher M."/>
            <person name="Ghai R."/>
            <person name="Kavagutti S V."/>
        </authorList>
    </citation>
    <scope>NUCLEOTIDE SEQUENCE</scope>
</reference>
<dbReference type="InterPro" id="IPR013611">
    <property type="entry name" value="Transp-assoc_OB_typ2"/>
</dbReference>
<keyword evidence="3" id="KW-0067">ATP-binding</keyword>
<protein>
    <submittedName>
        <fullName evidence="6">Unannotated protein</fullName>
    </submittedName>
</protein>
<evidence type="ECO:0000259" key="4">
    <source>
        <dbReference type="PROSITE" id="PS50893"/>
    </source>
</evidence>
<dbReference type="SUPFAM" id="SSF52540">
    <property type="entry name" value="P-loop containing nucleoside triphosphate hydrolases"/>
    <property type="match status" value="1"/>
</dbReference>
<dbReference type="FunFam" id="3.40.50.300:FF:000042">
    <property type="entry name" value="Maltose/maltodextrin ABC transporter, ATP-binding protein"/>
    <property type="match status" value="1"/>
</dbReference>
<dbReference type="SMART" id="SM00382">
    <property type="entry name" value="AAA"/>
    <property type="match status" value="1"/>
</dbReference>
<evidence type="ECO:0000313" key="5">
    <source>
        <dbReference type="EMBL" id="CAB4925088.1"/>
    </source>
</evidence>
<accession>A0A6J7R2W0</accession>
<evidence type="ECO:0000313" key="6">
    <source>
        <dbReference type="EMBL" id="CAB5021372.1"/>
    </source>
</evidence>
<dbReference type="InterPro" id="IPR012340">
    <property type="entry name" value="NA-bd_OB-fold"/>
</dbReference>
<dbReference type="Pfam" id="PF08402">
    <property type="entry name" value="TOBE_2"/>
    <property type="match status" value="1"/>
</dbReference>
<dbReference type="GO" id="GO:0016887">
    <property type="term" value="F:ATP hydrolysis activity"/>
    <property type="evidence" value="ECO:0007669"/>
    <property type="project" value="InterPro"/>
</dbReference>
<gene>
    <name evidence="5" type="ORF">UFOPK3752_00076</name>
    <name evidence="6" type="ORF">UFOPK4150_00266</name>
</gene>
<dbReference type="GO" id="GO:0055052">
    <property type="term" value="C:ATP-binding cassette (ABC) transporter complex, substrate-binding subunit-containing"/>
    <property type="evidence" value="ECO:0007669"/>
    <property type="project" value="TreeGrafter"/>
</dbReference>
<dbReference type="Gene3D" id="2.40.50.100">
    <property type="match status" value="1"/>
</dbReference>
<dbReference type="PROSITE" id="PS50893">
    <property type="entry name" value="ABC_TRANSPORTER_2"/>
    <property type="match status" value="1"/>
</dbReference>
<dbReference type="GO" id="GO:0140359">
    <property type="term" value="F:ABC-type transporter activity"/>
    <property type="evidence" value="ECO:0007669"/>
    <property type="project" value="InterPro"/>
</dbReference>
<organism evidence="6">
    <name type="scientific">freshwater metagenome</name>
    <dbReference type="NCBI Taxonomy" id="449393"/>
    <lineage>
        <taxon>unclassified sequences</taxon>
        <taxon>metagenomes</taxon>
        <taxon>ecological metagenomes</taxon>
    </lineage>
</organism>
<dbReference type="InterPro" id="IPR003439">
    <property type="entry name" value="ABC_transporter-like_ATP-bd"/>
</dbReference>
<name>A0A6J7R2W0_9ZZZZ</name>